<keyword evidence="3 10" id="KW-0436">Ligase</keyword>
<evidence type="ECO:0000256" key="7">
    <source>
        <dbReference type="ARBA" id="ARBA00024799"/>
    </source>
</evidence>
<dbReference type="InterPro" id="IPR017958">
    <property type="entry name" value="Gln-tRNA_amidoTrfase_suB_CS"/>
</dbReference>
<organism evidence="12 13">
    <name type="scientific">Acetivibrio saccincola</name>
    <dbReference type="NCBI Taxonomy" id="1677857"/>
    <lineage>
        <taxon>Bacteria</taxon>
        <taxon>Bacillati</taxon>
        <taxon>Bacillota</taxon>
        <taxon>Clostridia</taxon>
        <taxon>Eubacteriales</taxon>
        <taxon>Oscillospiraceae</taxon>
        <taxon>Acetivibrio</taxon>
    </lineage>
</organism>
<dbReference type="AlphaFoldDB" id="A0A2K9EPG8"/>
<evidence type="ECO:0000256" key="6">
    <source>
        <dbReference type="ARBA" id="ARBA00022917"/>
    </source>
</evidence>
<dbReference type="NCBIfam" id="TIGR00133">
    <property type="entry name" value="gatB"/>
    <property type="match status" value="1"/>
</dbReference>
<dbReference type="Pfam" id="PF02637">
    <property type="entry name" value="GatB_Yqey"/>
    <property type="match status" value="1"/>
</dbReference>
<dbReference type="GO" id="GO:0016740">
    <property type="term" value="F:transferase activity"/>
    <property type="evidence" value="ECO:0007669"/>
    <property type="project" value="UniProtKB-KW"/>
</dbReference>
<dbReference type="Pfam" id="PF02934">
    <property type="entry name" value="GatB_N"/>
    <property type="match status" value="1"/>
</dbReference>
<dbReference type="PANTHER" id="PTHR11659:SF0">
    <property type="entry name" value="GLUTAMYL-TRNA(GLN) AMIDOTRANSFERASE SUBUNIT B, MITOCHONDRIAL"/>
    <property type="match status" value="1"/>
</dbReference>
<dbReference type="SUPFAM" id="SSF55931">
    <property type="entry name" value="Glutamine synthetase/guanido kinase"/>
    <property type="match status" value="1"/>
</dbReference>
<keyword evidence="6 10" id="KW-0648">Protein biosynthesis</keyword>
<proteinExistence type="inferred from homology"/>
<dbReference type="FunFam" id="1.10.10.410:FF:000001">
    <property type="entry name" value="Aspartyl/glutamyl-tRNA(Asn/Gln) amidotransferase subunit B"/>
    <property type="match status" value="1"/>
</dbReference>
<dbReference type="GO" id="GO:0006412">
    <property type="term" value="P:translation"/>
    <property type="evidence" value="ECO:0007669"/>
    <property type="project" value="UniProtKB-UniRule"/>
</dbReference>
<dbReference type="GO" id="GO:0070681">
    <property type="term" value="P:glutaminyl-tRNAGln biosynthesis via transamidation"/>
    <property type="evidence" value="ECO:0007669"/>
    <property type="project" value="TreeGrafter"/>
</dbReference>
<dbReference type="InterPro" id="IPR017959">
    <property type="entry name" value="Asn/Gln-tRNA_amidoTrfase_suB/E"/>
</dbReference>
<keyword evidence="12" id="KW-0808">Transferase</keyword>
<dbReference type="NCBIfam" id="NF004012">
    <property type="entry name" value="PRK05477.1-2"/>
    <property type="match status" value="1"/>
</dbReference>
<evidence type="ECO:0000256" key="10">
    <source>
        <dbReference type="HAMAP-Rule" id="MF_00121"/>
    </source>
</evidence>
<evidence type="ECO:0000313" key="13">
    <source>
        <dbReference type="Proteomes" id="UP000233534"/>
    </source>
</evidence>
<gene>
    <name evidence="10 12" type="primary">gatB</name>
    <name evidence="12" type="ORF">HVS_07375</name>
</gene>
<dbReference type="HAMAP" id="MF_00121">
    <property type="entry name" value="GatB"/>
    <property type="match status" value="1"/>
</dbReference>
<dbReference type="InterPro" id="IPR042114">
    <property type="entry name" value="GatB_C_1"/>
</dbReference>
<comment type="catalytic activity">
    <reaction evidence="9 10">
        <text>L-glutamyl-tRNA(Gln) + L-glutamine + ATP + H2O = L-glutaminyl-tRNA(Gln) + L-glutamate + ADP + phosphate + H(+)</text>
        <dbReference type="Rhea" id="RHEA:17521"/>
        <dbReference type="Rhea" id="RHEA-COMP:9681"/>
        <dbReference type="Rhea" id="RHEA-COMP:9684"/>
        <dbReference type="ChEBI" id="CHEBI:15377"/>
        <dbReference type="ChEBI" id="CHEBI:15378"/>
        <dbReference type="ChEBI" id="CHEBI:29985"/>
        <dbReference type="ChEBI" id="CHEBI:30616"/>
        <dbReference type="ChEBI" id="CHEBI:43474"/>
        <dbReference type="ChEBI" id="CHEBI:58359"/>
        <dbReference type="ChEBI" id="CHEBI:78520"/>
        <dbReference type="ChEBI" id="CHEBI:78521"/>
        <dbReference type="ChEBI" id="CHEBI:456216"/>
    </reaction>
</comment>
<evidence type="ECO:0000256" key="4">
    <source>
        <dbReference type="ARBA" id="ARBA00022741"/>
    </source>
</evidence>
<dbReference type="PROSITE" id="PS01234">
    <property type="entry name" value="GATB"/>
    <property type="match status" value="1"/>
</dbReference>
<evidence type="ECO:0000256" key="3">
    <source>
        <dbReference type="ARBA" id="ARBA00022598"/>
    </source>
</evidence>
<dbReference type="GO" id="GO:0050566">
    <property type="term" value="F:asparaginyl-tRNA synthase (glutamine-hydrolyzing) activity"/>
    <property type="evidence" value="ECO:0007669"/>
    <property type="project" value="RHEA"/>
</dbReference>
<dbReference type="EC" id="6.3.5.-" evidence="10"/>
<dbReference type="FunFam" id="1.10.150.380:FF:000001">
    <property type="entry name" value="Aspartyl/glutamyl-tRNA(Asn/Gln) amidotransferase subunit B"/>
    <property type="match status" value="1"/>
</dbReference>
<comment type="catalytic activity">
    <reaction evidence="8 10">
        <text>L-aspartyl-tRNA(Asn) + L-glutamine + ATP + H2O = L-asparaginyl-tRNA(Asn) + L-glutamate + ADP + phosphate + 2 H(+)</text>
        <dbReference type="Rhea" id="RHEA:14513"/>
        <dbReference type="Rhea" id="RHEA-COMP:9674"/>
        <dbReference type="Rhea" id="RHEA-COMP:9677"/>
        <dbReference type="ChEBI" id="CHEBI:15377"/>
        <dbReference type="ChEBI" id="CHEBI:15378"/>
        <dbReference type="ChEBI" id="CHEBI:29985"/>
        <dbReference type="ChEBI" id="CHEBI:30616"/>
        <dbReference type="ChEBI" id="CHEBI:43474"/>
        <dbReference type="ChEBI" id="CHEBI:58359"/>
        <dbReference type="ChEBI" id="CHEBI:78515"/>
        <dbReference type="ChEBI" id="CHEBI:78516"/>
        <dbReference type="ChEBI" id="CHEBI:456216"/>
    </reaction>
</comment>
<dbReference type="RefSeq" id="WP_101300698.1">
    <property type="nucleotide sequence ID" value="NZ_CP025197.1"/>
</dbReference>
<reference evidence="12 13" key="1">
    <citation type="submission" date="2017-12" db="EMBL/GenBank/DDBJ databases">
        <title>Complete genome sequence of Herbivorax saccincola GGR1, a novel Cellulosome-producing hydrolytic bacterium in a thermophilic biogas plant, established by Illumina and Nanopore MinION sequencing.</title>
        <authorList>
            <person name="Pechtl A."/>
            <person name="Ruckert C."/>
            <person name="Koeck D.E."/>
            <person name="Maus I."/>
            <person name="Winkler A."/>
            <person name="Kalinowski J."/>
            <person name="Puhler A."/>
            <person name="Schwarz W.W."/>
            <person name="Zverlov V.V."/>
            <person name="Schluter A."/>
            <person name="Liebl W."/>
        </authorList>
    </citation>
    <scope>NUCLEOTIDE SEQUENCE [LARGE SCALE GENOMIC DNA]</scope>
    <source>
        <strain evidence="13">SR1</strain>
    </source>
</reference>
<dbReference type="NCBIfam" id="NF004014">
    <property type="entry name" value="PRK05477.1-4"/>
    <property type="match status" value="1"/>
</dbReference>
<evidence type="ECO:0000256" key="8">
    <source>
        <dbReference type="ARBA" id="ARBA00047380"/>
    </source>
</evidence>
<dbReference type="GO" id="GO:0050567">
    <property type="term" value="F:glutaminyl-tRNA synthase (glutamine-hydrolyzing) activity"/>
    <property type="evidence" value="ECO:0007669"/>
    <property type="project" value="UniProtKB-UniRule"/>
</dbReference>
<comment type="similarity">
    <text evidence="1 10">Belongs to the GatB/GatE family. GatB subfamily.</text>
</comment>
<dbReference type="PANTHER" id="PTHR11659">
    <property type="entry name" value="GLUTAMYL-TRNA GLN AMIDOTRANSFERASE SUBUNIT B MITOCHONDRIAL AND PROKARYOTIC PET112-RELATED"/>
    <property type="match status" value="1"/>
</dbReference>
<dbReference type="GO" id="GO:0005524">
    <property type="term" value="F:ATP binding"/>
    <property type="evidence" value="ECO:0007669"/>
    <property type="project" value="UniProtKB-KW"/>
</dbReference>
<dbReference type="SMART" id="SM00845">
    <property type="entry name" value="GatB_Yqey"/>
    <property type="match status" value="1"/>
</dbReference>
<evidence type="ECO:0000256" key="5">
    <source>
        <dbReference type="ARBA" id="ARBA00022840"/>
    </source>
</evidence>
<dbReference type="InterPro" id="IPR003789">
    <property type="entry name" value="Asn/Gln_tRNA_amidoTrase-B-like"/>
</dbReference>
<dbReference type="EMBL" id="CP025197">
    <property type="protein sequence ID" value="AUG57390.1"/>
    <property type="molecule type" value="Genomic_DNA"/>
</dbReference>
<evidence type="ECO:0000256" key="2">
    <source>
        <dbReference type="ARBA" id="ARBA00011123"/>
    </source>
</evidence>
<comment type="function">
    <text evidence="7 10">Allows the formation of correctly charged Asn-tRNA(Asn) or Gln-tRNA(Gln) through the transamidation of misacylated Asp-tRNA(Asn) or Glu-tRNA(Gln) in organisms which lack either or both of asparaginyl-tRNA or glutaminyl-tRNA synthetases. The reaction takes place in the presence of glutamine and ATP through an activated phospho-Asp-tRNA(Asn) or phospho-Glu-tRNA(Gln).</text>
</comment>
<dbReference type="Proteomes" id="UP000233534">
    <property type="component" value="Chromosome"/>
</dbReference>
<dbReference type="InterPro" id="IPR018027">
    <property type="entry name" value="Asn/Gln_amidotransferase"/>
</dbReference>
<evidence type="ECO:0000259" key="11">
    <source>
        <dbReference type="SMART" id="SM00845"/>
    </source>
</evidence>
<comment type="subunit">
    <text evidence="2 10">Heterotrimer of A, B and C subunits.</text>
</comment>
<dbReference type="InterPro" id="IPR006075">
    <property type="entry name" value="Asn/Gln-tRNA_Trfase_suB/E_cat"/>
</dbReference>
<dbReference type="Gene3D" id="1.10.150.380">
    <property type="entry name" value="GatB domain, N-terminal subdomain"/>
    <property type="match status" value="1"/>
</dbReference>
<dbReference type="InterPro" id="IPR023168">
    <property type="entry name" value="GatB_Yqey_C_2"/>
</dbReference>
<evidence type="ECO:0000256" key="1">
    <source>
        <dbReference type="ARBA" id="ARBA00005306"/>
    </source>
</evidence>
<dbReference type="InterPro" id="IPR004413">
    <property type="entry name" value="GatB"/>
</dbReference>
<dbReference type="Gene3D" id="1.10.10.410">
    <property type="match status" value="1"/>
</dbReference>
<accession>A0A2K9EPG8</accession>
<evidence type="ECO:0000313" key="12">
    <source>
        <dbReference type="EMBL" id="AUG57390.1"/>
    </source>
</evidence>
<keyword evidence="13" id="KW-1185">Reference proteome</keyword>
<keyword evidence="4 10" id="KW-0547">Nucleotide-binding</keyword>
<protein>
    <recommendedName>
        <fullName evidence="10">Aspartyl/glutamyl-tRNA(Asn/Gln) amidotransferase subunit B</fullName>
        <shortName evidence="10">Asp/Glu-ADT subunit B</shortName>
        <ecNumber evidence="10">6.3.5.-</ecNumber>
    </recommendedName>
</protein>
<keyword evidence="5 10" id="KW-0067">ATP-binding</keyword>
<dbReference type="SUPFAM" id="SSF89095">
    <property type="entry name" value="GatB/YqeY motif"/>
    <property type="match status" value="1"/>
</dbReference>
<evidence type="ECO:0000256" key="9">
    <source>
        <dbReference type="ARBA" id="ARBA00047913"/>
    </source>
</evidence>
<dbReference type="InterPro" id="IPR014746">
    <property type="entry name" value="Gln_synth/guanido_kin_cat_dom"/>
</dbReference>
<feature type="domain" description="Asn/Gln amidotransferase" evidence="11">
    <location>
        <begin position="327"/>
        <end position="474"/>
    </location>
</feature>
<dbReference type="KEGG" id="hsc:HVS_07375"/>
<sequence>MEYEVVIGLEVHAELSTKSKIFCSCTTEFGGDVNTHICPVCTGMPGTLPVLNKKVVEYAVRAGLATNCSISEYSKLDRKNYYYPDTPKAYQISQYDIPICHGGYIDIDINGREKRIGITRIHIEEDAGKLMHDDKGEASFIDYNRSGVPLIEIVSEPDMRSAEEAKAYLESLKAILEYINVSDCKMQEGSFRADVNLSVRKKGESKLGTRTEMKNLSSFRAVVRAIEYEAARQIEEIKAGREIVQETRRWDEGKNMSFSMRSKEEAQDYRFFPEPDLVPVVVDAKWKEEIKNSLPELPRDRMKRYINDFSLPQYDASIITGSKKLADFFEETAKKSNNAKAASNWIMGEVLRVLKEKQMEVEEIPFPPKYLAELIILIDKGVISGTIGKTVFEEMFKSGKNPETIVEEKGLKVINDEGQIFNIVSEVLKKNSKSVEDYKNGKKRAFGFLVGQVMKETGGKADPKIVNEVLKKELEKSAD</sequence>
<name>A0A2K9EPG8_9FIRM</name>